<organism evidence="1 2">
    <name type="scientific">Aureitalea marina</name>
    <dbReference type="NCBI Taxonomy" id="930804"/>
    <lineage>
        <taxon>Bacteria</taxon>
        <taxon>Pseudomonadati</taxon>
        <taxon>Bacteroidota</taxon>
        <taxon>Flavobacteriia</taxon>
        <taxon>Flavobacteriales</taxon>
        <taxon>Flavobacteriaceae</taxon>
        <taxon>Aureitalea</taxon>
    </lineage>
</organism>
<accession>A0A2S7KMK3</accession>
<dbReference type="OrthoDB" id="129527at2"/>
<dbReference type="AlphaFoldDB" id="A0A2S7KMK3"/>
<sequence length="173" mass="19249">MKKSLYIALLATIAVVGCKEKTQDAEAETSAAPTEEIAVNYQSFGQQIDDQEVSDKAAMLEQYMSMKEGDTIAMKFRSKVNTVCQMKGCWMRLDLGDEEVHVTFKDYGFFVPKDIADQEVIVEGIAYVEMTDVDTLKHFAEDAGKPQAEIDAITEPQLTYAFLSSGVLLPEKQ</sequence>
<comment type="caution">
    <text evidence="1">The sequence shown here is derived from an EMBL/GenBank/DDBJ whole genome shotgun (WGS) entry which is preliminary data.</text>
</comment>
<protein>
    <submittedName>
        <fullName evidence="1">DUF4920 domain-containing protein</fullName>
    </submittedName>
</protein>
<dbReference type="PROSITE" id="PS51257">
    <property type="entry name" value="PROKAR_LIPOPROTEIN"/>
    <property type="match status" value="1"/>
</dbReference>
<proteinExistence type="predicted"/>
<dbReference type="Proteomes" id="UP000239800">
    <property type="component" value="Unassembled WGS sequence"/>
</dbReference>
<dbReference type="EMBL" id="MQUB01000001">
    <property type="protein sequence ID" value="PQB03828.1"/>
    <property type="molecule type" value="Genomic_DNA"/>
</dbReference>
<gene>
    <name evidence="1" type="ORF">BST85_02115</name>
</gene>
<keyword evidence="2" id="KW-1185">Reference proteome</keyword>
<reference evidence="1 2" key="1">
    <citation type="submission" date="2016-11" db="EMBL/GenBank/DDBJ databases">
        <title>Trade-off between light-utilization and light-protection in marine flavobacteria.</title>
        <authorList>
            <person name="Kumagai Y."/>
        </authorList>
    </citation>
    <scope>NUCLEOTIDE SEQUENCE [LARGE SCALE GENOMIC DNA]</scope>
    <source>
        <strain evidence="1 2">NBRC 107741</strain>
    </source>
</reference>
<dbReference type="InterPro" id="IPR032577">
    <property type="entry name" value="DUF4920"/>
</dbReference>
<evidence type="ECO:0000313" key="1">
    <source>
        <dbReference type="EMBL" id="PQB03828.1"/>
    </source>
</evidence>
<evidence type="ECO:0000313" key="2">
    <source>
        <dbReference type="Proteomes" id="UP000239800"/>
    </source>
</evidence>
<name>A0A2S7KMK3_9FLAO</name>
<dbReference type="RefSeq" id="WP_104811751.1">
    <property type="nucleotide sequence ID" value="NZ_MQUB01000001.1"/>
</dbReference>
<dbReference type="Pfam" id="PF16267">
    <property type="entry name" value="DUF4920"/>
    <property type="match status" value="1"/>
</dbReference>